<dbReference type="Proteomes" id="UP000006062">
    <property type="component" value="Chromosome"/>
</dbReference>
<name>I3Y972_THIV6</name>
<dbReference type="AlphaFoldDB" id="I3Y972"/>
<dbReference type="EMBL" id="CP003154">
    <property type="protein sequence ID" value="AFL73540.1"/>
    <property type="molecule type" value="Genomic_DNA"/>
</dbReference>
<dbReference type="STRING" id="765911.Thivi_1549"/>
<dbReference type="KEGG" id="tvi:Thivi_1549"/>
<keyword evidence="2" id="KW-1185">Reference proteome</keyword>
<sequence>MASQYQHRQFFRRVPNALLAQYFERKAVDLGVDFGTLSETGVDPVFEAFTALAEHEQAVMEADFLDINALACDGGIAALLNEAAFYRDETFVGAIEAVDGYHGKSMWAFLNRPEYWRGAASLLHADNISVSFWNKRNGLPPVPPNVEHEDIERLERAISHYFNKTEGRGRNCKVEPYRKVKTGKEYFFAYPEDYGQSGVEWERSRLTTRSRHPAFEIIFVYCEAEGSLDIYAPKNTKAVAELRRIFARTILKLNALPDGRIDNRVYDLDLLADPSFEFQFPVGSGIRDAVVTRLRLTLRYAREQRLVLEANTQRNRKAVYDLLAQLNPPPYFVNQASIKVMFHPEPGKRSSSKTFAISYPNSCNLNHDGKDDLIRNMLAASGIEPRVPSGDGDGDA</sequence>
<dbReference type="OrthoDB" id="9178262at2"/>
<dbReference type="RefSeq" id="WP_014778006.1">
    <property type="nucleotide sequence ID" value="NC_018012.1"/>
</dbReference>
<gene>
    <name evidence="1" type="ordered locus">Thivi_1549</name>
</gene>
<evidence type="ECO:0000313" key="2">
    <source>
        <dbReference type="Proteomes" id="UP000006062"/>
    </source>
</evidence>
<protein>
    <submittedName>
        <fullName evidence="1">Uncharacterized protein</fullName>
    </submittedName>
</protein>
<accession>I3Y972</accession>
<evidence type="ECO:0000313" key="1">
    <source>
        <dbReference type="EMBL" id="AFL73540.1"/>
    </source>
</evidence>
<reference evidence="1 2" key="1">
    <citation type="submission" date="2012-06" db="EMBL/GenBank/DDBJ databases">
        <title>Complete sequence of Thiocystis violascens DSM 198.</title>
        <authorList>
            <consortium name="US DOE Joint Genome Institute"/>
            <person name="Lucas S."/>
            <person name="Han J."/>
            <person name="Lapidus A."/>
            <person name="Cheng J.-F."/>
            <person name="Goodwin L."/>
            <person name="Pitluck S."/>
            <person name="Peters L."/>
            <person name="Ovchinnikova G."/>
            <person name="Teshima H."/>
            <person name="Detter J.C."/>
            <person name="Han C."/>
            <person name="Tapia R."/>
            <person name="Land M."/>
            <person name="Hauser L."/>
            <person name="Kyrpides N."/>
            <person name="Ivanova N."/>
            <person name="Pagani I."/>
            <person name="Vogl K."/>
            <person name="Liu Z."/>
            <person name="Frigaard N.-U."/>
            <person name="Bryant D."/>
            <person name="Woyke T."/>
        </authorList>
    </citation>
    <scope>NUCLEOTIDE SEQUENCE [LARGE SCALE GENOMIC DNA]</scope>
    <source>
        <strain evidence="2">ATCC 17096 / DSM 198 / 6111</strain>
    </source>
</reference>
<organism evidence="1 2">
    <name type="scientific">Thiocystis violascens (strain ATCC 17096 / DSM 198 / 6111)</name>
    <name type="common">Chromatium violascens</name>
    <dbReference type="NCBI Taxonomy" id="765911"/>
    <lineage>
        <taxon>Bacteria</taxon>
        <taxon>Pseudomonadati</taxon>
        <taxon>Pseudomonadota</taxon>
        <taxon>Gammaproteobacteria</taxon>
        <taxon>Chromatiales</taxon>
        <taxon>Chromatiaceae</taxon>
        <taxon>Thiocystis</taxon>
    </lineage>
</organism>
<proteinExistence type="predicted"/>
<dbReference type="HOGENOM" id="CLU_696261_0_0_6"/>